<protein>
    <submittedName>
        <fullName evidence="1">Uncharacterized protein</fullName>
    </submittedName>
</protein>
<evidence type="ECO:0000313" key="2">
    <source>
        <dbReference type="Proteomes" id="UP001732700"/>
    </source>
</evidence>
<dbReference type="EnsemblPlants" id="AVESA.00010b.r2.6CG1090670.1">
    <property type="protein sequence ID" value="AVESA.00010b.r2.6CG1090670.1.CDS"/>
    <property type="gene ID" value="AVESA.00010b.r2.6CG1090670"/>
</dbReference>
<name>A0ACD5Z596_AVESA</name>
<accession>A0ACD5Z596</accession>
<evidence type="ECO:0000313" key="1">
    <source>
        <dbReference type="EnsemblPlants" id="AVESA.00010b.r2.6CG1090670.1.CDS"/>
    </source>
</evidence>
<keyword evidence="2" id="KW-1185">Reference proteome</keyword>
<organism evidence="1 2">
    <name type="scientific">Avena sativa</name>
    <name type="common">Oat</name>
    <dbReference type="NCBI Taxonomy" id="4498"/>
    <lineage>
        <taxon>Eukaryota</taxon>
        <taxon>Viridiplantae</taxon>
        <taxon>Streptophyta</taxon>
        <taxon>Embryophyta</taxon>
        <taxon>Tracheophyta</taxon>
        <taxon>Spermatophyta</taxon>
        <taxon>Magnoliopsida</taxon>
        <taxon>Liliopsida</taxon>
        <taxon>Poales</taxon>
        <taxon>Poaceae</taxon>
        <taxon>BOP clade</taxon>
        <taxon>Pooideae</taxon>
        <taxon>Poodae</taxon>
        <taxon>Poeae</taxon>
        <taxon>Poeae Chloroplast Group 1 (Aveneae type)</taxon>
        <taxon>Aveninae</taxon>
        <taxon>Avena</taxon>
    </lineage>
</organism>
<dbReference type="Proteomes" id="UP001732700">
    <property type="component" value="Chromosome 6C"/>
</dbReference>
<reference evidence="1" key="2">
    <citation type="submission" date="2025-09" db="UniProtKB">
        <authorList>
            <consortium name="EnsemblPlants"/>
        </authorList>
    </citation>
    <scope>IDENTIFICATION</scope>
</reference>
<sequence>MFTGAHLTFDVSCCTEFVVPVKFETTWSTYVWDFVARKVFILNPSMNNGDHSDKVVQSRHRAVARELHGAIGECIGTFFRGWEPNMSNWDPVFPKGLTSAVCESYNSGVYSLHFARHWMGAGLKKHLMPVGDAVAHSRMNLLVDSLSIKGNIGHVPAKYRACIQPS</sequence>
<reference evidence="1" key="1">
    <citation type="submission" date="2021-05" db="EMBL/GenBank/DDBJ databases">
        <authorList>
            <person name="Scholz U."/>
            <person name="Mascher M."/>
            <person name="Fiebig A."/>
        </authorList>
    </citation>
    <scope>NUCLEOTIDE SEQUENCE [LARGE SCALE GENOMIC DNA]</scope>
</reference>
<proteinExistence type="predicted"/>